<dbReference type="CTD" id="29078"/>
<dbReference type="PANTHER" id="PTHR13338:SF4">
    <property type="entry name" value="NADH DEHYDROGENASE [UBIQUINONE] 1 ALPHA SUBCOMPLEX ASSEMBLY FACTOR 4"/>
    <property type="match status" value="1"/>
</dbReference>
<evidence type="ECO:0000313" key="6">
    <source>
        <dbReference type="EMBL" id="SBP50696.1"/>
    </source>
</evidence>
<dbReference type="RefSeq" id="XP_015831697.1">
    <property type="nucleotide sequence ID" value="XM_015976211.3"/>
</dbReference>
<dbReference type="EMBL" id="HADY01012211">
    <property type="protein sequence ID" value="SBP50696.1"/>
    <property type="molecule type" value="Transcribed_RNA"/>
</dbReference>
<dbReference type="PANTHER" id="PTHR13338">
    <property type="entry name" value="UPF0240 PROTEIN"/>
    <property type="match status" value="1"/>
</dbReference>
<evidence type="ECO:0000256" key="2">
    <source>
        <dbReference type="ARBA" id="ARBA00011265"/>
    </source>
</evidence>
<evidence type="ECO:0000313" key="5">
    <source>
        <dbReference type="EMBL" id="KAF7208960.1"/>
    </source>
</evidence>
<evidence type="ECO:0000313" key="8">
    <source>
        <dbReference type="Proteomes" id="UP000694548"/>
    </source>
</evidence>
<reference evidence="6" key="1">
    <citation type="submission" date="2016-05" db="EMBL/GenBank/DDBJ databases">
        <authorList>
            <person name="Lavstsen T."/>
            <person name="Jespersen J.S."/>
        </authorList>
    </citation>
    <scope>NUCLEOTIDE SEQUENCE</scope>
    <source>
        <tissue evidence="6">Brain</tissue>
    </source>
</reference>
<organism evidence="6">
    <name type="scientific">Nothobranchius furzeri</name>
    <name type="common">Turquoise killifish</name>
    <dbReference type="NCBI Taxonomy" id="105023"/>
    <lineage>
        <taxon>Eukaryota</taxon>
        <taxon>Metazoa</taxon>
        <taxon>Chordata</taxon>
        <taxon>Craniata</taxon>
        <taxon>Vertebrata</taxon>
        <taxon>Euteleostomi</taxon>
        <taxon>Actinopterygii</taxon>
        <taxon>Neopterygii</taxon>
        <taxon>Teleostei</taxon>
        <taxon>Neoteleostei</taxon>
        <taxon>Acanthomorphata</taxon>
        <taxon>Ovalentaria</taxon>
        <taxon>Atherinomorphae</taxon>
        <taxon>Cyprinodontiformes</taxon>
        <taxon>Nothobranchiidae</taxon>
        <taxon>Nothobranchius</taxon>
    </lineage>
</organism>
<dbReference type="GeneTree" id="ENSGT00390000001627"/>
<dbReference type="GO" id="GO:0005739">
    <property type="term" value="C:mitochondrion"/>
    <property type="evidence" value="ECO:0007669"/>
    <property type="project" value="TreeGrafter"/>
</dbReference>
<keyword evidence="6" id="KW-0830">Ubiquinone</keyword>
<dbReference type="KEGG" id="nfu:107396460"/>
<reference evidence="5" key="3">
    <citation type="submission" date="2020-03" db="EMBL/GenBank/DDBJ databases">
        <title>Intra-Species Differences in Population Size shape Life History and Genome Evolution.</title>
        <authorList>
            <person name="Willemsen D."/>
            <person name="Cui R."/>
            <person name="Valenzano D.R."/>
        </authorList>
    </citation>
    <scope>NUCLEOTIDE SEQUENCE</scope>
    <source>
        <strain evidence="5">GRZ</strain>
        <tissue evidence="5">Whole</tissue>
    </source>
</reference>
<name>A0A1A8A855_NOTFU</name>
<evidence type="ECO:0000256" key="4">
    <source>
        <dbReference type="SAM" id="MobiDB-lite"/>
    </source>
</evidence>
<accession>A0A1A8A855</accession>
<comment type="similarity">
    <text evidence="1">Belongs to the NDUFAF4 family.</text>
</comment>
<dbReference type="Bgee" id="ENSNFUG00015019509">
    <property type="expression patterns" value="Expressed in liver and 3 other cell types or tissues"/>
</dbReference>
<sequence length="176" mass="19562">MGARVGRMLRNVNLENRALREISKEKPKVAPRHAVNVPPPAASPDVTESVKQKSESLQVLLRSVYVESRDPASTEASKEATVGEEVERRPLRVNFPVNALGLVELTDVPKGKLSLPEALKVLGGHQHQPQTWTPEKVAQEYSLELKDTRALLEFFIPFRMEIIPPKTGTARQIKAS</sequence>
<dbReference type="Proteomes" id="UP000694548">
    <property type="component" value="Unassembled WGS sequence"/>
</dbReference>
<dbReference type="EMBL" id="JAAVVJ010000014">
    <property type="protein sequence ID" value="KAF7208960.1"/>
    <property type="molecule type" value="Genomic_DNA"/>
</dbReference>
<reference evidence="6" key="2">
    <citation type="submission" date="2016-06" db="EMBL/GenBank/DDBJ databases">
        <title>The genome of a short-lived fish provides insights into sex chromosome evolution and the genetic control of aging.</title>
        <authorList>
            <person name="Reichwald K."/>
            <person name="Felder M."/>
            <person name="Petzold A."/>
            <person name="Koch P."/>
            <person name="Groth M."/>
            <person name="Platzer M."/>
        </authorList>
    </citation>
    <scope>NUCLEOTIDE SEQUENCE</scope>
    <source>
        <tissue evidence="6">Brain</tissue>
    </source>
</reference>
<evidence type="ECO:0000256" key="3">
    <source>
        <dbReference type="ARBA" id="ARBA00021777"/>
    </source>
</evidence>
<keyword evidence="8" id="KW-1185">Reference proteome</keyword>
<proteinExistence type="inferred from homology"/>
<dbReference type="GeneID" id="107396460"/>
<dbReference type="EMBL" id="HAEJ01002206">
    <property type="protein sequence ID" value="SBS42663.1"/>
    <property type="molecule type" value="Transcribed_RNA"/>
</dbReference>
<reference evidence="7" key="4">
    <citation type="submission" date="2025-05" db="UniProtKB">
        <authorList>
            <consortium name="Ensembl"/>
        </authorList>
    </citation>
    <scope>IDENTIFICATION</scope>
</reference>
<dbReference type="Ensembl" id="ENSNFUT00015042428.1">
    <property type="protein sequence ID" value="ENSNFUP00015040647.1"/>
    <property type="gene ID" value="ENSNFUG00015019509.1"/>
</dbReference>
<comment type="subunit">
    <text evidence="2">Binds calmodulin. Interacts with NDUFAF3.</text>
</comment>
<gene>
    <name evidence="6 7" type="primary">NDUFAF4</name>
    <name evidence="5" type="synonym">ndufaf4</name>
    <name evidence="5" type="ORF">G4P62_018556</name>
</gene>
<evidence type="ECO:0000256" key="1">
    <source>
        <dbReference type="ARBA" id="ARBA00010698"/>
    </source>
</evidence>
<dbReference type="Proteomes" id="UP000822369">
    <property type="component" value="Chromosome 14"/>
</dbReference>
<dbReference type="Pfam" id="PF06784">
    <property type="entry name" value="UPF0240"/>
    <property type="match status" value="1"/>
</dbReference>
<dbReference type="OMA" id="IPDQKYK"/>
<dbReference type="InterPro" id="IPR009622">
    <property type="entry name" value="NDUFAF4"/>
</dbReference>
<dbReference type="AlphaFoldDB" id="A0A1A8A855"/>
<dbReference type="OrthoDB" id="2434756at2759"/>
<feature type="region of interest" description="Disordered" evidence="4">
    <location>
        <begin position="23"/>
        <end position="52"/>
    </location>
</feature>
<protein>
    <recommendedName>
        <fullName evidence="3">NADH dehydrogenase [ubiquinone] 1 alpha subcomplex assembly factor 4</fullName>
    </recommendedName>
</protein>
<evidence type="ECO:0000313" key="7">
    <source>
        <dbReference type="Ensembl" id="ENSNFUP00015040647.1"/>
    </source>
</evidence>
<dbReference type="GO" id="GO:0032981">
    <property type="term" value="P:mitochondrial respiratory chain complex I assembly"/>
    <property type="evidence" value="ECO:0007669"/>
    <property type="project" value="InterPro"/>
</dbReference>